<dbReference type="EMBL" id="JACSCY010000005">
    <property type="protein sequence ID" value="MBC6611169.1"/>
    <property type="molecule type" value="Genomic_DNA"/>
</dbReference>
<sequence>MAEKELPVFRPSSRQHWREWLQTHHAEQQGVWLVYSKKKSAIPSLTWSEAVDEALCFGWIDSKAEPIDEHTYRQFFCPRKPKSGWSKVNKEKLERLLAADLLAPAGLASIERAKQNGSWTLLDAAEALQIPPDLAEALQQRPGAEAHFASLSRTEKRNMLYRLVLAKRPETRQKRISEIAELMGQPPKPKQPRSRKAQ</sequence>
<evidence type="ECO:0000256" key="1">
    <source>
        <dbReference type="SAM" id="MobiDB-lite"/>
    </source>
</evidence>
<proteinExistence type="predicted"/>
<dbReference type="RefSeq" id="WP_187319443.1">
    <property type="nucleotide sequence ID" value="NZ_JACSCY010000005.1"/>
</dbReference>
<name>A0ABR7MJ99_9BACT</name>
<gene>
    <name evidence="2" type="ORF">H8B15_09560</name>
</gene>
<protein>
    <submittedName>
        <fullName evidence="2">YdeI/OmpD-associated family protein</fullName>
    </submittedName>
</protein>
<accession>A0ABR7MJ99</accession>
<evidence type="ECO:0000313" key="2">
    <source>
        <dbReference type="EMBL" id="MBC6611169.1"/>
    </source>
</evidence>
<dbReference type="Pfam" id="PF13376">
    <property type="entry name" value="OmdA"/>
    <property type="match status" value="1"/>
</dbReference>
<dbReference type="Proteomes" id="UP000622017">
    <property type="component" value="Unassembled WGS sequence"/>
</dbReference>
<keyword evidence="3" id="KW-1185">Reference proteome</keyword>
<evidence type="ECO:0000313" key="3">
    <source>
        <dbReference type="Proteomes" id="UP000622017"/>
    </source>
</evidence>
<reference evidence="2 3" key="1">
    <citation type="submission" date="2020-08" db="EMBL/GenBank/DDBJ databases">
        <title>Hymenobacter sp.</title>
        <authorList>
            <person name="Kim M.K."/>
        </authorList>
    </citation>
    <scope>NUCLEOTIDE SEQUENCE [LARGE SCALE GENOMIC DNA]</scope>
    <source>
        <strain evidence="2 3">BT507</strain>
    </source>
</reference>
<comment type="caution">
    <text evidence="2">The sequence shown here is derived from an EMBL/GenBank/DDBJ whole genome shotgun (WGS) entry which is preliminary data.</text>
</comment>
<organism evidence="2 3">
    <name type="scientific">Hymenobacter citatus</name>
    <dbReference type="NCBI Taxonomy" id="2763506"/>
    <lineage>
        <taxon>Bacteria</taxon>
        <taxon>Pseudomonadati</taxon>
        <taxon>Bacteroidota</taxon>
        <taxon>Cytophagia</taxon>
        <taxon>Cytophagales</taxon>
        <taxon>Hymenobacteraceae</taxon>
        <taxon>Hymenobacter</taxon>
    </lineage>
</organism>
<feature type="region of interest" description="Disordered" evidence="1">
    <location>
        <begin position="178"/>
        <end position="198"/>
    </location>
</feature>